<dbReference type="Gene3D" id="3.40.30.10">
    <property type="entry name" value="Glutaredoxin"/>
    <property type="match status" value="1"/>
</dbReference>
<dbReference type="InterPro" id="IPR050983">
    <property type="entry name" value="GST_Omega/HSP26"/>
</dbReference>
<dbReference type="Pfam" id="PF13410">
    <property type="entry name" value="GST_C_2"/>
    <property type="match status" value="1"/>
</dbReference>
<name>A0ABX7F7G9_9RHOB</name>
<dbReference type="Proteomes" id="UP000596387">
    <property type="component" value="Chromosome"/>
</dbReference>
<proteinExistence type="predicted"/>
<evidence type="ECO:0000313" key="3">
    <source>
        <dbReference type="Proteomes" id="UP000596387"/>
    </source>
</evidence>
<evidence type="ECO:0000259" key="1">
    <source>
        <dbReference type="PROSITE" id="PS50404"/>
    </source>
</evidence>
<dbReference type="PANTHER" id="PTHR43968:SF6">
    <property type="entry name" value="GLUTATHIONE S-TRANSFERASE OMEGA"/>
    <property type="match status" value="1"/>
</dbReference>
<feature type="domain" description="GST N-terminal" evidence="1">
    <location>
        <begin position="1"/>
        <end position="82"/>
    </location>
</feature>
<dbReference type="CDD" id="cd03049">
    <property type="entry name" value="GST_N_3"/>
    <property type="match status" value="1"/>
</dbReference>
<dbReference type="InterPro" id="IPR004045">
    <property type="entry name" value="Glutathione_S-Trfase_N"/>
</dbReference>
<keyword evidence="3" id="KW-1185">Reference proteome</keyword>
<reference evidence="2 3" key="1">
    <citation type="submission" date="2019-12" db="EMBL/GenBank/DDBJ databases">
        <title>Complete Genome Sequence of a Quorum-Sensing Bacterium,Rhodobacteraceae bacterium C31, Isolated from a marine microalgae symbiotic bacteria.</title>
        <authorList>
            <person name="Zhang Y."/>
        </authorList>
    </citation>
    <scope>NUCLEOTIDE SEQUENCE [LARGE SCALE GENOMIC DNA]</scope>
    <source>
        <strain evidence="2 3">C31</strain>
    </source>
</reference>
<dbReference type="InterPro" id="IPR036249">
    <property type="entry name" value="Thioredoxin-like_sf"/>
</dbReference>
<dbReference type="SUPFAM" id="SSF52833">
    <property type="entry name" value="Thioredoxin-like"/>
    <property type="match status" value="1"/>
</dbReference>
<dbReference type="EMBL" id="CP047166">
    <property type="protein sequence ID" value="QRF65529.1"/>
    <property type="molecule type" value="Genomic_DNA"/>
</dbReference>
<dbReference type="RefSeq" id="WP_023847938.1">
    <property type="nucleotide sequence ID" value="NZ_CP047166.1"/>
</dbReference>
<dbReference type="Pfam" id="PF13409">
    <property type="entry name" value="GST_N_2"/>
    <property type="match status" value="1"/>
</dbReference>
<sequence length="201" mass="22474">MKLLQSDASPFVRKVRVTLHETGQQDDVEMVKVTTTALNSDPRVLAANPTGRIPALERDDGPTLYDSRVICRFLDDRAKANLYPASRLWDVLTLEATGDGIMDSTVAMSYEMRLRPEDKQFEDWIEAQWAKADRTMGALENMWMGVLSGPVTMGHISVGCALAYIDFRHGARDWRAKHATLAKWFEGFNARPSMVATAPQG</sequence>
<accession>A0ABX7F7G9</accession>
<protein>
    <submittedName>
        <fullName evidence="2">Glutathione S-transferase</fullName>
    </submittedName>
</protein>
<evidence type="ECO:0000313" key="2">
    <source>
        <dbReference type="EMBL" id="QRF65529.1"/>
    </source>
</evidence>
<organism evidence="2 3">
    <name type="scientific">Ponticoccus alexandrii</name>
    <dbReference type="NCBI Taxonomy" id="1943633"/>
    <lineage>
        <taxon>Bacteria</taxon>
        <taxon>Pseudomonadati</taxon>
        <taxon>Pseudomonadota</taxon>
        <taxon>Alphaproteobacteria</taxon>
        <taxon>Rhodobacterales</taxon>
        <taxon>Roseobacteraceae</taxon>
        <taxon>Ponticoccus</taxon>
    </lineage>
</organism>
<dbReference type="Gene3D" id="1.20.1050.10">
    <property type="match status" value="1"/>
</dbReference>
<dbReference type="CDD" id="cd03205">
    <property type="entry name" value="GST_C_6"/>
    <property type="match status" value="1"/>
</dbReference>
<dbReference type="PROSITE" id="PS50404">
    <property type="entry name" value="GST_NTER"/>
    <property type="match status" value="1"/>
</dbReference>
<gene>
    <name evidence="2" type="ORF">GQA70_03870</name>
</gene>
<dbReference type="SUPFAM" id="SSF47616">
    <property type="entry name" value="GST C-terminal domain-like"/>
    <property type="match status" value="1"/>
</dbReference>
<dbReference type="PANTHER" id="PTHR43968">
    <property type="match status" value="1"/>
</dbReference>
<dbReference type="InterPro" id="IPR036282">
    <property type="entry name" value="Glutathione-S-Trfase_C_sf"/>
</dbReference>